<evidence type="ECO:0000313" key="2">
    <source>
        <dbReference type="EMBL" id="NHB95037.1"/>
    </source>
</evidence>
<accession>A0A7X5QIQ7</accession>
<dbReference type="EMBL" id="PUJV01000001">
    <property type="protein sequence ID" value="NHB95037.1"/>
    <property type="molecule type" value="Genomic_DNA"/>
</dbReference>
<proteinExistence type="predicted"/>
<dbReference type="InterPro" id="IPR057150">
    <property type="entry name" value="DUF7828"/>
</dbReference>
<feature type="domain" description="DUF7828" evidence="1">
    <location>
        <begin position="2"/>
        <end position="61"/>
    </location>
</feature>
<protein>
    <submittedName>
        <fullName evidence="2">DNA polymerase III subunit alpha</fullName>
    </submittedName>
</protein>
<dbReference type="Proteomes" id="UP000547931">
    <property type="component" value="Unassembled WGS sequence"/>
</dbReference>
<organism evidence="2 3">
    <name type="scientific">Photorhabdus stackebrandtii</name>
    <dbReference type="NCBI Taxonomy" id="1123042"/>
    <lineage>
        <taxon>Bacteria</taxon>
        <taxon>Pseudomonadati</taxon>
        <taxon>Pseudomonadota</taxon>
        <taxon>Gammaproteobacteria</taxon>
        <taxon>Enterobacterales</taxon>
        <taxon>Morganellaceae</taxon>
        <taxon>Photorhabdus</taxon>
    </lineage>
</organism>
<name>A0A7X5QIQ7_9GAMM</name>
<evidence type="ECO:0000259" key="1">
    <source>
        <dbReference type="Pfam" id="PF25165"/>
    </source>
</evidence>
<dbReference type="Pfam" id="PF25165">
    <property type="entry name" value="DUF7828"/>
    <property type="match status" value="1"/>
</dbReference>
<keyword evidence="3" id="KW-1185">Reference proteome</keyword>
<gene>
    <name evidence="2" type="ORF">C5470_00820</name>
</gene>
<reference evidence="2 3" key="1">
    <citation type="submission" date="2018-02" db="EMBL/GenBank/DDBJ databases">
        <authorList>
            <person name="Machado R.A."/>
        </authorList>
    </citation>
    <scope>NUCLEOTIDE SEQUENCE [LARGE SCALE GENOMIC DNA]</scope>
    <source>
        <strain evidence="2 3">DSM 23271</strain>
    </source>
</reference>
<sequence>MFAKSFIALDGNDRLIGAKTVQTAPYDRYTCHLCGSTLRYHPAYDSERPWFEHTHDTLKERPIALPLCESRSRRSEAD</sequence>
<evidence type="ECO:0000313" key="3">
    <source>
        <dbReference type="Proteomes" id="UP000547931"/>
    </source>
</evidence>
<dbReference type="AlphaFoldDB" id="A0A7X5QIQ7"/>
<comment type="caution">
    <text evidence="2">The sequence shown here is derived from an EMBL/GenBank/DDBJ whole genome shotgun (WGS) entry which is preliminary data.</text>
</comment>